<keyword evidence="1" id="KW-0472">Membrane</keyword>
<sequence length="140" mass="15761">MNLYQILQNFHSGWAYLTLLMGVLFVLMIGYFAFSKKARTAGITKLSFFATLTFHIQLLVGVVLYFVSPYAQFTENTMKDATNRLYAIEHPLMMFAAVVLITIANAKLKKSESVPMSSFILGLIALVLVLSRIPWSTWLG</sequence>
<comment type="caution">
    <text evidence="2">The sequence shown here is derived from an EMBL/GenBank/DDBJ whole genome shotgun (WGS) entry which is preliminary data.</text>
</comment>
<evidence type="ECO:0000313" key="3">
    <source>
        <dbReference type="Proteomes" id="UP001549146"/>
    </source>
</evidence>
<name>A0ABV2LSJ8_9FLAO</name>
<dbReference type="EMBL" id="JBEPMO010000002">
    <property type="protein sequence ID" value="MET3731079.1"/>
    <property type="molecule type" value="Genomic_DNA"/>
</dbReference>
<feature type="transmembrane region" description="Helical" evidence="1">
    <location>
        <begin position="14"/>
        <end position="34"/>
    </location>
</feature>
<feature type="transmembrane region" description="Helical" evidence="1">
    <location>
        <begin position="46"/>
        <end position="67"/>
    </location>
</feature>
<keyword evidence="1" id="KW-1133">Transmembrane helix</keyword>
<protein>
    <submittedName>
        <fullName evidence="2">Magnesium-transporting ATPase (P-type)</fullName>
    </submittedName>
</protein>
<dbReference type="RefSeq" id="WP_354506992.1">
    <property type="nucleotide sequence ID" value="NZ_JBEPMO010000002.1"/>
</dbReference>
<accession>A0ABV2LSJ8</accession>
<proteinExistence type="predicted"/>
<keyword evidence="3" id="KW-1185">Reference proteome</keyword>
<gene>
    <name evidence="2" type="ORF">ABID46_000638</name>
</gene>
<organism evidence="2 3">
    <name type="scientific">Moheibacter stercoris</name>
    <dbReference type="NCBI Taxonomy" id="1628251"/>
    <lineage>
        <taxon>Bacteria</taxon>
        <taxon>Pseudomonadati</taxon>
        <taxon>Bacteroidota</taxon>
        <taxon>Flavobacteriia</taxon>
        <taxon>Flavobacteriales</taxon>
        <taxon>Weeksellaceae</taxon>
        <taxon>Moheibacter</taxon>
    </lineage>
</organism>
<dbReference type="Proteomes" id="UP001549146">
    <property type="component" value="Unassembled WGS sequence"/>
</dbReference>
<reference evidence="2 3" key="1">
    <citation type="submission" date="2024-06" db="EMBL/GenBank/DDBJ databases">
        <title>Genomic Encyclopedia of Type Strains, Phase IV (KMG-IV): sequencing the most valuable type-strain genomes for metagenomic binning, comparative biology and taxonomic classification.</title>
        <authorList>
            <person name="Goeker M."/>
        </authorList>
    </citation>
    <scope>NUCLEOTIDE SEQUENCE [LARGE SCALE GENOMIC DNA]</scope>
    <source>
        <strain evidence="2 3">DSM 29388</strain>
    </source>
</reference>
<keyword evidence="1" id="KW-0812">Transmembrane</keyword>
<feature type="transmembrane region" description="Helical" evidence="1">
    <location>
        <begin position="118"/>
        <end position="135"/>
    </location>
</feature>
<evidence type="ECO:0000256" key="1">
    <source>
        <dbReference type="SAM" id="Phobius"/>
    </source>
</evidence>
<evidence type="ECO:0000313" key="2">
    <source>
        <dbReference type="EMBL" id="MET3731079.1"/>
    </source>
</evidence>
<feature type="transmembrane region" description="Helical" evidence="1">
    <location>
        <begin position="87"/>
        <end position="106"/>
    </location>
</feature>